<gene>
    <name evidence="5" type="ORF">CWS31_011820</name>
</gene>
<evidence type="ECO:0000256" key="3">
    <source>
        <dbReference type="SAM" id="Phobius"/>
    </source>
</evidence>
<protein>
    <submittedName>
        <fullName evidence="5">Tetratricopeptide repeat protein</fullName>
    </submittedName>
</protein>
<dbReference type="InterPro" id="IPR019734">
    <property type="entry name" value="TPR_rpt"/>
</dbReference>
<evidence type="ECO:0000256" key="2">
    <source>
        <dbReference type="SAM" id="Coils"/>
    </source>
</evidence>
<feature type="repeat" description="TPR" evidence="1">
    <location>
        <begin position="191"/>
        <end position="224"/>
    </location>
</feature>
<reference evidence="5 6" key="1">
    <citation type="submission" date="2019-08" db="EMBL/GenBank/DDBJ databases">
        <title>Microbe sample from Colwellia echini.</title>
        <authorList>
            <person name="Christiansen L."/>
            <person name="Pathiraja D."/>
            <person name="Schultz-Johansen M."/>
            <person name="Choi I.-G."/>
            <person name="Stougaard P."/>
        </authorList>
    </citation>
    <scope>NUCLEOTIDE SEQUENCE [LARGE SCALE GENOMIC DNA]</scope>
    <source>
        <strain evidence="5 6">A3</strain>
    </source>
</reference>
<feature type="transmembrane region" description="Helical" evidence="3">
    <location>
        <begin position="566"/>
        <end position="584"/>
    </location>
</feature>
<dbReference type="EMBL" id="PJAI02000013">
    <property type="protein sequence ID" value="TYK65153.1"/>
    <property type="molecule type" value="Genomic_DNA"/>
</dbReference>
<dbReference type="InterPro" id="IPR011990">
    <property type="entry name" value="TPR-like_helical_dom_sf"/>
</dbReference>
<dbReference type="SMART" id="SM00028">
    <property type="entry name" value="TPR"/>
    <property type="match status" value="10"/>
</dbReference>
<keyword evidence="6" id="KW-1185">Reference proteome</keyword>
<dbReference type="Pfam" id="PF13181">
    <property type="entry name" value="TPR_8"/>
    <property type="match status" value="3"/>
</dbReference>
<feature type="transmembrane region" description="Helical" evidence="3">
    <location>
        <begin position="591"/>
        <end position="610"/>
    </location>
</feature>
<evidence type="ECO:0000313" key="5">
    <source>
        <dbReference type="EMBL" id="TYK65153.1"/>
    </source>
</evidence>
<evidence type="ECO:0000313" key="6">
    <source>
        <dbReference type="Proteomes" id="UP000815846"/>
    </source>
</evidence>
<keyword evidence="1" id="KW-0802">TPR repeat</keyword>
<organism evidence="5 6">
    <name type="scientific">Colwellia echini</name>
    <dbReference type="NCBI Taxonomy" id="1982103"/>
    <lineage>
        <taxon>Bacteria</taxon>
        <taxon>Pseudomonadati</taxon>
        <taxon>Pseudomonadota</taxon>
        <taxon>Gammaproteobacteria</taxon>
        <taxon>Alteromonadales</taxon>
        <taxon>Colwelliaceae</taxon>
        <taxon>Colwellia</taxon>
    </lineage>
</organism>
<keyword evidence="3" id="KW-0472">Membrane</keyword>
<dbReference type="Gene3D" id="3.40.190.10">
    <property type="entry name" value="Periplasmic binding protein-like II"/>
    <property type="match status" value="2"/>
</dbReference>
<keyword evidence="3" id="KW-0812">Transmembrane</keyword>
<feature type="coiled-coil region" evidence="2">
    <location>
        <begin position="521"/>
        <end position="564"/>
    </location>
</feature>
<sequence>MYYRLPAYIYLTLFTLLFYNNSFAVTNDDEQSPQAYLDYAISQQKVDLNIAKESLQKAYDLAKVGNNRYIIAKIILEQAQTEKLQKNYLDAQQYLVKAQAISDSINNVALTVDVLTNMSSVQRNLTHYEKSMEYVQKAITIARDSREPSLIIKSLQTKGTLLQVMGLYEDSITTYLLAQRYISGVSEESKINLFLDTANAYSKVNEYESSIRYYKKAIKLLEDTNDIDGLAKRLIDLANTHSKSGEYGKALESAKRSLAIARESNNEKYVLKALVTLSIVYRKISSYEEALKHGLEAIDIYQEINDFNGLAASSNSIGLVYIHLNQSENAKSYFTQVIELPINKIKTKYRASALRDLGKLASDEKNYQQAVELSNKAYALYEKIDDRKGEATVQKNLGYIYAKMGKEKDAINAYSISIEIFKKINDSWNKAESKAQLSLVLINIDIKESIRLAQDSLVLAKQLGAKSVAEQAYSALILAEEKGENYKQALAYAKKKETLINEIKTDAINKRSAEMYIILDVEKKERALEILKQEKAVISLELDNRDSKLRLLEKEKRIDDLQDQNTLIIVSVITITVLIVLLVLGRVYFNMRYSFIISMIIVVITLLYSLNSSAKDIIKLTAGQSPLDVRPQYSLLVLNEALELSREKYGDYEIKIINEFITNDVKRWAVYDGTNINLTMAMTSPDWEYLTIPIRIPIRRGVGSYRLLAINKNNQHRFTDINTIKQLKTLTIGLQQEWIMNDLFEEEGFNIVESTSYDGIFRMLNKNRFDFVPRGINEVYDEISIRADELTDIMIEPNIAIRIPQPYYIFVSPKYPEIAERIEYGLEKMISAGTLQKMFNEHYAEFIKRANLSNRIIINVGNKYLPNKTPIERKELWLQFDFEQN</sequence>
<comment type="caution">
    <text evidence="5">The sequence shown here is derived from an EMBL/GenBank/DDBJ whole genome shotgun (WGS) entry which is preliminary data.</text>
</comment>
<keyword evidence="4" id="KW-0732">Signal</keyword>
<dbReference type="PROSITE" id="PS50005">
    <property type="entry name" value="TPR"/>
    <property type="match status" value="1"/>
</dbReference>
<dbReference type="PANTHER" id="PTHR10098">
    <property type="entry name" value="RAPSYN-RELATED"/>
    <property type="match status" value="1"/>
</dbReference>
<evidence type="ECO:0000256" key="4">
    <source>
        <dbReference type="SAM" id="SignalP"/>
    </source>
</evidence>
<dbReference type="Pfam" id="PF13424">
    <property type="entry name" value="TPR_12"/>
    <property type="match status" value="2"/>
</dbReference>
<keyword evidence="3" id="KW-1133">Transmembrane helix</keyword>
<evidence type="ECO:0000256" key="1">
    <source>
        <dbReference type="PROSITE-ProRule" id="PRU00339"/>
    </source>
</evidence>
<dbReference type="SUPFAM" id="SSF53850">
    <property type="entry name" value="Periplasmic binding protein-like II"/>
    <property type="match status" value="1"/>
</dbReference>
<accession>A0ABY3MVB5</accession>
<name>A0ABY3MVB5_9GAMM</name>
<keyword evidence="2" id="KW-0175">Coiled coil</keyword>
<dbReference type="Gene3D" id="1.25.40.10">
    <property type="entry name" value="Tetratricopeptide repeat domain"/>
    <property type="match status" value="3"/>
</dbReference>
<proteinExistence type="predicted"/>
<dbReference type="RefSeq" id="WP_101342544.1">
    <property type="nucleotide sequence ID" value="NZ_PJAI02000013.1"/>
</dbReference>
<dbReference type="Proteomes" id="UP000815846">
    <property type="component" value="Unassembled WGS sequence"/>
</dbReference>
<dbReference type="SUPFAM" id="SSF48452">
    <property type="entry name" value="TPR-like"/>
    <property type="match status" value="3"/>
</dbReference>
<feature type="signal peptide" evidence="4">
    <location>
        <begin position="1"/>
        <end position="24"/>
    </location>
</feature>
<feature type="chain" id="PRO_5045778445" evidence="4">
    <location>
        <begin position="25"/>
        <end position="885"/>
    </location>
</feature>